<accession>A0A4Y3W7W2</accession>
<dbReference type="RefSeq" id="WP_141382830.1">
    <property type="nucleotide sequence ID" value="NZ_BJNF01000025.1"/>
</dbReference>
<sequence>MRLKFTQHPSDYLPQIRYADLSDIEDAPDSVDSIADSITLLKDENDRLRKMAASLSVEAEDIRRSLSPAKSTILLV</sequence>
<proteinExistence type="predicted"/>
<protein>
    <submittedName>
        <fullName evidence="1">Uncharacterized protein</fullName>
    </submittedName>
</protein>
<evidence type="ECO:0000313" key="2">
    <source>
        <dbReference type="Proteomes" id="UP000318825"/>
    </source>
</evidence>
<evidence type="ECO:0000313" key="1">
    <source>
        <dbReference type="EMBL" id="GEC15084.1"/>
    </source>
</evidence>
<comment type="caution">
    <text evidence="1">The sequence shown here is derived from an EMBL/GenBank/DDBJ whole genome shotgun (WGS) entry which is preliminary data.</text>
</comment>
<dbReference type="AlphaFoldDB" id="A0A4Y3W7W2"/>
<name>A0A4Y3W7W2_NITWI</name>
<dbReference type="Proteomes" id="UP000318825">
    <property type="component" value="Unassembled WGS sequence"/>
</dbReference>
<dbReference type="EMBL" id="BJNF01000025">
    <property type="protein sequence ID" value="GEC15084.1"/>
    <property type="molecule type" value="Genomic_DNA"/>
</dbReference>
<gene>
    <name evidence="1" type="ORF">NWI01_09760</name>
</gene>
<organism evidence="1 2">
    <name type="scientific">Nitrobacter winogradskyi</name>
    <name type="common">Nitrobacter agilis</name>
    <dbReference type="NCBI Taxonomy" id="913"/>
    <lineage>
        <taxon>Bacteria</taxon>
        <taxon>Pseudomonadati</taxon>
        <taxon>Pseudomonadota</taxon>
        <taxon>Alphaproteobacteria</taxon>
        <taxon>Hyphomicrobiales</taxon>
        <taxon>Nitrobacteraceae</taxon>
        <taxon>Nitrobacter</taxon>
    </lineage>
</organism>
<reference evidence="1 2" key="1">
    <citation type="submission" date="2019-06" db="EMBL/GenBank/DDBJ databases">
        <title>Whole genome shotgun sequence of Nitrobacter winogradskyi NBRC 14297.</title>
        <authorList>
            <person name="Hosoyama A."/>
            <person name="Uohara A."/>
            <person name="Ohji S."/>
            <person name="Ichikawa N."/>
        </authorList>
    </citation>
    <scope>NUCLEOTIDE SEQUENCE [LARGE SCALE GENOMIC DNA]</scope>
    <source>
        <strain evidence="1 2">NBRC 14297</strain>
    </source>
</reference>
<dbReference type="OrthoDB" id="8265620at2"/>